<dbReference type="RefSeq" id="WP_015532086.1">
    <property type="nucleotide sequence ID" value="NZ_CAKJYS010000001.1"/>
</dbReference>
<dbReference type="NCBIfam" id="TIGR04056">
    <property type="entry name" value="OMP_RagA_SusC"/>
    <property type="match status" value="1"/>
</dbReference>
<proteinExistence type="inferred from homology"/>
<dbReference type="InterPro" id="IPR008969">
    <property type="entry name" value="CarboxyPept-like_regulatory"/>
</dbReference>
<sequence length="1010" mass="112863">MYMKNRIITLLCIVCLFTGNEVCRAQVQEVISGVVRNESNEPLDGAIISVPDNPEYTTSSDKDGKFIMEIPSGASMVICKIPGYRNQTMKFTLNKPVEFCLISDIAGQDTSLEVAMLQKERKGGYTGAISTVQGEELVKTPNSGFSATLTGRLAGLTSIQSTSTPADDATTMYIRGLNSINGNSPLVVLDGIPAPLFDMNTLDANTVESVSILKDAAAKALYGPRASSGVILITTKRGEIGRTKVNVNMDFSIQQATQRPKIVSTGEYAQMRNQALLNDGGTPLYSLYEIAGFTDGTMPGHDWYDTFMNDAASMQRYNVNISGGNNRVKYLVNAGYLHQNSLIDAEKNDNYNPALKLHRFNILANVDVTLHRYLNCFLNTNVTIDRMNQGYNGTGDIMNSIYQMAPTVPGPITEDGKVITAEYNEYPTYGLINRSGYSHQTGINLNVAYGMNLDLGFLTKGLSVKGIVGYEANYDGTIYGSTDYARYAANGSGLFGTHTTLPLSLSKTANMRYFINFQGFINYNRIFGGKHEVDAFVSYFNENMMKNGDLPYDRLSLMGHVKYGYDSRYYIQGDFTYDGTEQFKPGNRFKFFPTVSAAWVVSNESFLKDTDWLSFLKIRASAGWLGNDQISDTRFLYATDVRYKDAGYLLSNYYGFHTVEGMQGNPYIHYEESFQQNYGIDVTLFNSLGITFDYWNVKQTQMAIQNNSVSSAQGIASENLPFENLGKMNNKGFDLELSYIKNLKCGLRMTIRGNMGYNKNEVTDIKELNRTASGYYYPYRKTGYSAGQQFGYLIDYSNGNGYYNSQEEIDKSGLRFSGASPRPGDFIYKDLNNDGNIDERDQAPMDKAQTLPTLSYGGSIQLEYKNFDLYVQLQGVSGTAAYYSGCGIFDNAYQGVYTDLHRNAWTADRYAANEKISYPALTTGSSSSLQSNEFFYSKNNYMRLKNVVLGYTLPKRWSSKLKLEKMRFYISGANLLTTSSLKFDNLDPEQYSYSVYPIYRTFNIGLNLNF</sequence>
<dbReference type="NCBIfam" id="TIGR04057">
    <property type="entry name" value="SusC_RagA_signa"/>
    <property type="match status" value="1"/>
</dbReference>
<dbReference type="SUPFAM" id="SSF56935">
    <property type="entry name" value="Porins"/>
    <property type="match status" value="1"/>
</dbReference>
<keyword evidence="1" id="KW-0998">Cell outer membrane</keyword>
<dbReference type="EMBL" id="VWFP01000040">
    <property type="protein sequence ID" value="KAA4619957.1"/>
    <property type="molecule type" value="Genomic_DNA"/>
</dbReference>
<evidence type="ECO:0000256" key="1">
    <source>
        <dbReference type="PROSITE-ProRule" id="PRU01360"/>
    </source>
</evidence>
<evidence type="ECO:0000313" key="2">
    <source>
        <dbReference type="EMBL" id="KAA4619957.1"/>
    </source>
</evidence>
<keyword evidence="1" id="KW-1134">Transmembrane beta strand</keyword>
<organism evidence="2 3">
    <name type="scientific">Bacteroides ovatus</name>
    <dbReference type="NCBI Taxonomy" id="28116"/>
    <lineage>
        <taxon>Bacteria</taxon>
        <taxon>Pseudomonadati</taxon>
        <taxon>Bacteroidota</taxon>
        <taxon>Bacteroidia</taxon>
        <taxon>Bacteroidales</taxon>
        <taxon>Bacteroidaceae</taxon>
        <taxon>Bacteroides</taxon>
    </lineage>
</organism>
<accession>A0A139LCI1</accession>
<dbReference type="GeneID" id="69482785"/>
<dbReference type="PROSITE" id="PS52016">
    <property type="entry name" value="TONB_DEPENDENT_REC_3"/>
    <property type="match status" value="1"/>
</dbReference>
<keyword evidence="1" id="KW-0812">Transmembrane</keyword>
<comment type="caution">
    <text evidence="2">The sequence shown here is derived from an EMBL/GenBank/DDBJ whole genome shotgun (WGS) entry which is preliminary data.</text>
</comment>
<gene>
    <name evidence="2" type="ORF">F3B90_24600</name>
</gene>
<dbReference type="Proteomes" id="UP000424805">
    <property type="component" value="Unassembled WGS sequence"/>
</dbReference>
<comment type="subcellular location">
    <subcellularLocation>
        <location evidence="1">Cell outer membrane</location>
        <topology evidence="1">Multi-pass membrane protein</topology>
    </subcellularLocation>
</comment>
<dbReference type="InterPro" id="IPR023996">
    <property type="entry name" value="TonB-dep_OMP_SusC/RagA"/>
</dbReference>
<dbReference type="SUPFAM" id="SSF49464">
    <property type="entry name" value="Carboxypeptidase regulatory domain-like"/>
    <property type="match status" value="1"/>
</dbReference>
<keyword evidence="1" id="KW-0472">Membrane</keyword>
<reference evidence="2 3" key="1">
    <citation type="journal article" date="2019" name="Nat. Med.">
        <title>A library of human gut bacterial isolates paired with longitudinal multiomics data enables mechanistic microbiome research.</title>
        <authorList>
            <person name="Poyet M."/>
            <person name="Groussin M."/>
            <person name="Gibbons S.M."/>
            <person name="Avila-Pacheco J."/>
            <person name="Jiang X."/>
            <person name="Kearney S.M."/>
            <person name="Perrotta A.R."/>
            <person name="Berdy B."/>
            <person name="Zhao S."/>
            <person name="Lieberman T.D."/>
            <person name="Swanson P.K."/>
            <person name="Smith M."/>
            <person name="Roesemann S."/>
            <person name="Alexander J.E."/>
            <person name="Rich S.A."/>
            <person name="Livny J."/>
            <person name="Vlamakis H."/>
            <person name="Clish C."/>
            <person name="Bullock K."/>
            <person name="Deik A."/>
            <person name="Scott J."/>
            <person name="Pierce K.A."/>
            <person name="Xavier R.J."/>
            <person name="Alm E.J."/>
        </authorList>
    </citation>
    <scope>NUCLEOTIDE SEQUENCE [LARGE SCALE GENOMIC DNA]</scope>
    <source>
        <strain evidence="2 3">BIOML-A15</strain>
    </source>
</reference>
<comment type="similarity">
    <text evidence="1">Belongs to the TonB-dependent receptor family.</text>
</comment>
<dbReference type="InterPro" id="IPR012910">
    <property type="entry name" value="Plug_dom"/>
</dbReference>
<name>A0A139LCI1_BACOV</name>
<keyword evidence="1" id="KW-0813">Transport</keyword>
<dbReference type="InterPro" id="IPR039426">
    <property type="entry name" value="TonB-dep_rcpt-like"/>
</dbReference>
<dbReference type="Gene3D" id="2.60.40.1120">
    <property type="entry name" value="Carboxypeptidase-like, regulatory domain"/>
    <property type="match status" value="1"/>
</dbReference>
<evidence type="ECO:0000313" key="3">
    <source>
        <dbReference type="Proteomes" id="UP000424805"/>
    </source>
</evidence>
<dbReference type="GO" id="GO:0009279">
    <property type="term" value="C:cell outer membrane"/>
    <property type="evidence" value="ECO:0007669"/>
    <property type="project" value="UniProtKB-SubCell"/>
</dbReference>
<dbReference type="AlphaFoldDB" id="A0A139LCI1"/>
<protein>
    <submittedName>
        <fullName evidence="2">SusC/RagA family TonB-linked outer membrane protein</fullName>
    </submittedName>
</protein>
<dbReference type="Pfam" id="PF07715">
    <property type="entry name" value="Plug"/>
    <property type="match status" value="1"/>
</dbReference>
<dbReference type="InterPro" id="IPR023997">
    <property type="entry name" value="TonB-dep_OMP_SusC/RagA_CS"/>
</dbReference>
<dbReference type="Gene3D" id="2.170.130.10">
    <property type="entry name" value="TonB-dependent receptor, plug domain"/>
    <property type="match status" value="1"/>
</dbReference>
<dbReference type="InterPro" id="IPR037066">
    <property type="entry name" value="Plug_dom_sf"/>
</dbReference>